<gene>
    <name evidence="3" type="ORF">CJ030_MR6G019638</name>
    <name evidence="2" type="ORF">CJ030_MR6G019641</name>
</gene>
<sequence length="164" mass="18234">MNVKGIESLDLSYNEFHLKQIPKWVTSSPIIFSLKLAKCGIKMRLDDWKPSQTYFYDYIDLSENEISGSAIGLLNRTDYLVGFWAASNKLRFNLESLRIVNTLKYLDLSRNLVSGKVPKAVSGLEKLNVSSNHLCGELPATKYPASAFLGNDCLCGPPLAPCKA</sequence>
<reference evidence="3 4" key="2">
    <citation type="journal article" date="2019" name="Plant Biotechnol. J.">
        <title>The red bayberry genome and genetic basis of sex determination.</title>
        <authorList>
            <person name="Jia H.M."/>
            <person name="Jia H.J."/>
            <person name="Cai Q.L."/>
            <person name="Wang Y."/>
            <person name="Zhao H.B."/>
            <person name="Yang W.F."/>
            <person name="Wang G.Y."/>
            <person name="Li Y.H."/>
            <person name="Zhan D.L."/>
            <person name="Shen Y.T."/>
            <person name="Niu Q.F."/>
            <person name="Chang L."/>
            <person name="Qiu J."/>
            <person name="Zhao L."/>
            <person name="Xie H.B."/>
            <person name="Fu W.Y."/>
            <person name="Jin J."/>
            <person name="Li X.W."/>
            <person name="Jiao Y."/>
            <person name="Zhou C.C."/>
            <person name="Tu T."/>
            <person name="Chai C.Y."/>
            <person name="Gao J.L."/>
            <person name="Fan L.J."/>
            <person name="van de Weg E."/>
            <person name="Wang J.Y."/>
            <person name="Gao Z.S."/>
        </authorList>
    </citation>
    <scope>NUCLEOTIDE SEQUENCE [LARGE SCALE GENOMIC DNA]</scope>
    <source>
        <tissue evidence="3">Leaves</tissue>
    </source>
</reference>
<dbReference type="AlphaFoldDB" id="A0A6A1VE32"/>
<reference evidence="3" key="1">
    <citation type="submission" date="2018-07" db="EMBL/GenBank/DDBJ databases">
        <authorList>
            <person name="Gao Z.-S."/>
            <person name="Jia H.-M."/>
            <person name="Jia H.-J."/>
            <person name="Cai Q.-L."/>
            <person name="Wang Y."/>
            <person name="Zhao H.-B."/>
        </authorList>
    </citation>
    <scope>NUCLEOTIDE SEQUENCE</scope>
    <source>
        <tissue evidence="3">Leaves</tissue>
    </source>
</reference>
<keyword evidence="4" id="KW-1185">Reference proteome</keyword>
<dbReference type="EMBL" id="RXIC02000024">
    <property type="protein sequence ID" value="KAB1210971.1"/>
    <property type="molecule type" value="Genomic_DNA"/>
</dbReference>
<comment type="caution">
    <text evidence="3">The sequence shown here is derived from an EMBL/GenBank/DDBJ whole genome shotgun (WGS) entry which is preliminary data.</text>
</comment>
<name>A0A6A1VE32_9ROSI</name>
<dbReference type="InterPro" id="IPR051848">
    <property type="entry name" value="PGIP"/>
</dbReference>
<dbReference type="OrthoDB" id="676979at2759"/>
<organism evidence="3 4">
    <name type="scientific">Morella rubra</name>
    <name type="common">Chinese bayberry</name>
    <dbReference type="NCBI Taxonomy" id="262757"/>
    <lineage>
        <taxon>Eukaryota</taxon>
        <taxon>Viridiplantae</taxon>
        <taxon>Streptophyta</taxon>
        <taxon>Embryophyta</taxon>
        <taxon>Tracheophyta</taxon>
        <taxon>Spermatophyta</taxon>
        <taxon>Magnoliopsida</taxon>
        <taxon>eudicotyledons</taxon>
        <taxon>Gunneridae</taxon>
        <taxon>Pentapetalae</taxon>
        <taxon>rosids</taxon>
        <taxon>fabids</taxon>
        <taxon>Fagales</taxon>
        <taxon>Myricaceae</taxon>
        <taxon>Morella</taxon>
    </lineage>
</organism>
<comment type="subcellular location">
    <subcellularLocation>
        <location evidence="1">Cell envelope</location>
    </subcellularLocation>
</comment>
<dbReference type="InterPro" id="IPR032675">
    <property type="entry name" value="LRR_dom_sf"/>
</dbReference>
<dbReference type="SUPFAM" id="SSF52058">
    <property type="entry name" value="L domain-like"/>
    <property type="match status" value="1"/>
</dbReference>
<proteinExistence type="predicted"/>
<evidence type="ECO:0000256" key="1">
    <source>
        <dbReference type="ARBA" id="ARBA00004196"/>
    </source>
</evidence>
<dbReference type="PANTHER" id="PTHR48059:SF19">
    <property type="entry name" value="RECEPTOR-LIKE PROTEIN KINASE 5"/>
    <property type="match status" value="1"/>
</dbReference>
<dbReference type="Proteomes" id="UP000516437">
    <property type="component" value="Chromosome 6"/>
</dbReference>
<evidence type="ECO:0000313" key="4">
    <source>
        <dbReference type="Proteomes" id="UP000516437"/>
    </source>
</evidence>
<dbReference type="InterPro" id="IPR001611">
    <property type="entry name" value="Leu-rich_rpt"/>
</dbReference>
<dbReference type="Pfam" id="PF00560">
    <property type="entry name" value="LRR_1"/>
    <property type="match status" value="1"/>
</dbReference>
<dbReference type="Gene3D" id="3.80.10.10">
    <property type="entry name" value="Ribonuclease Inhibitor"/>
    <property type="match status" value="1"/>
</dbReference>
<protein>
    <submittedName>
        <fullName evidence="3">Polygalacturonase inhibitor 3</fullName>
    </submittedName>
</protein>
<dbReference type="PANTHER" id="PTHR48059">
    <property type="entry name" value="POLYGALACTURONASE INHIBITOR 1"/>
    <property type="match status" value="1"/>
</dbReference>
<accession>A0A6A1VE32</accession>
<evidence type="ECO:0000313" key="2">
    <source>
        <dbReference type="EMBL" id="KAB1210968.1"/>
    </source>
</evidence>
<evidence type="ECO:0000313" key="3">
    <source>
        <dbReference type="EMBL" id="KAB1210971.1"/>
    </source>
</evidence>
<reference evidence="3" key="3">
    <citation type="submission" date="2019-09" db="EMBL/GenBank/DDBJ databases">
        <authorList>
            <person name="Gao Z."/>
        </authorList>
    </citation>
    <scope>NUCLEOTIDE SEQUENCE</scope>
    <source>
        <tissue evidence="3">Leaves</tissue>
    </source>
</reference>
<dbReference type="EMBL" id="RXIC02000024">
    <property type="protein sequence ID" value="KAB1210968.1"/>
    <property type="molecule type" value="Genomic_DNA"/>
</dbReference>